<sequence length="67" mass="7749">MAMQVPSFLSHMHPFHYCRGPSISLTPPFPCVADLSTLFKRVNLKDLIKGTIEEPKQDKKVRRYSLF</sequence>
<name>A0ACB9PBQ3_BAUVA</name>
<reference evidence="1 2" key="1">
    <citation type="journal article" date="2022" name="DNA Res.">
        <title>Chromosomal-level genome assembly of the orchid tree Bauhinia variegata (Leguminosae; Cercidoideae) supports the allotetraploid origin hypothesis of Bauhinia.</title>
        <authorList>
            <person name="Zhong Y."/>
            <person name="Chen Y."/>
            <person name="Zheng D."/>
            <person name="Pang J."/>
            <person name="Liu Y."/>
            <person name="Luo S."/>
            <person name="Meng S."/>
            <person name="Qian L."/>
            <person name="Wei D."/>
            <person name="Dai S."/>
            <person name="Zhou R."/>
        </authorList>
    </citation>
    <scope>NUCLEOTIDE SEQUENCE [LARGE SCALE GENOMIC DNA]</scope>
    <source>
        <strain evidence="1">BV-YZ2020</strain>
    </source>
</reference>
<keyword evidence="2" id="KW-1185">Reference proteome</keyword>
<accession>A0ACB9PBQ3</accession>
<comment type="caution">
    <text evidence="1">The sequence shown here is derived from an EMBL/GenBank/DDBJ whole genome shotgun (WGS) entry which is preliminary data.</text>
</comment>
<dbReference type="EMBL" id="CM039430">
    <property type="protein sequence ID" value="KAI4346165.1"/>
    <property type="molecule type" value="Genomic_DNA"/>
</dbReference>
<evidence type="ECO:0000313" key="1">
    <source>
        <dbReference type="EMBL" id="KAI4346165.1"/>
    </source>
</evidence>
<gene>
    <name evidence="1" type="ORF">L6164_013238</name>
</gene>
<organism evidence="1 2">
    <name type="scientific">Bauhinia variegata</name>
    <name type="common">Purple orchid tree</name>
    <name type="synonym">Phanera variegata</name>
    <dbReference type="NCBI Taxonomy" id="167791"/>
    <lineage>
        <taxon>Eukaryota</taxon>
        <taxon>Viridiplantae</taxon>
        <taxon>Streptophyta</taxon>
        <taxon>Embryophyta</taxon>
        <taxon>Tracheophyta</taxon>
        <taxon>Spermatophyta</taxon>
        <taxon>Magnoliopsida</taxon>
        <taxon>eudicotyledons</taxon>
        <taxon>Gunneridae</taxon>
        <taxon>Pentapetalae</taxon>
        <taxon>rosids</taxon>
        <taxon>fabids</taxon>
        <taxon>Fabales</taxon>
        <taxon>Fabaceae</taxon>
        <taxon>Cercidoideae</taxon>
        <taxon>Cercideae</taxon>
        <taxon>Bauhiniinae</taxon>
        <taxon>Bauhinia</taxon>
    </lineage>
</organism>
<dbReference type="Proteomes" id="UP000828941">
    <property type="component" value="Chromosome 5"/>
</dbReference>
<protein>
    <submittedName>
        <fullName evidence="1">Uncharacterized protein</fullName>
    </submittedName>
</protein>
<proteinExistence type="predicted"/>
<evidence type="ECO:0000313" key="2">
    <source>
        <dbReference type="Proteomes" id="UP000828941"/>
    </source>
</evidence>